<feature type="transmembrane region" description="Helical" evidence="1">
    <location>
        <begin position="373"/>
        <end position="393"/>
    </location>
</feature>
<accession>A0AA45C4K4</accession>
<dbReference type="PANTHER" id="PTHR31610">
    <property type="entry name" value="SLR0360 PROTEIN"/>
    <property type="match status" value="1"/>
</dbReference>
<keyword evidence="3" id="KW-1185">Reference proteome</keyword>
<feature type="transmembrane region" description="Helical" evidence="1">
    <location>
        <begin position="87"/>
        <end position="105"/>
    </location>
</feature>
<feature type="transmembrane region" description="Helical" evidence="1">
    <location>
        <begin position="451"/>
        <end position="468"/>
    </location>
</feature>
<proteinExistence type="predicted"/>
<feature type="transmembrane region" description="Helical" evidence="1">
    <location>
        <begin position="174"/>
        <end position="191"/>
    </location>
</feature>
<feature type="transmembrane region" description="Helical" evidence="1">
    <location>
        <begin position="146"/>
        <end position="168"/>
    </location>
</feature>
<feature type="transmembrane region" description="Helical" evidence="1">
    <location>
        <begin position="117"/>
        <end position="139"/>
    </location>
</feature>
<reference evidence="2 3" key="1">
    <citation type="submission" date="2018-05" db="EMBL/GenBank/DDBJ databases">
        <title>Genomic Encyclopedia of Type Strains, Phase IV (KMG-IV): sequencing the most valuable type-strain genomes for metagenomic binning, comparative biology and taxonomic classification.</title>
        <authorList>
            <person name="Goeker M."/>
        </authorList>
    </citation>
    <scope>NUCLEOTIDE SEQUENCE [LARGE SCALE GENOMIC DNA]</scope>
    <source>
        <strain evidence="2 3">DSM 24906</strain>
    </source>
</reference>
<keyword evidence="1" id="KW-0812">Transmembrane</keyword>
<feature type="transmembrane region" description="Helical" evidence="1">
    <location>
        <begin position="480"/>
        <end position="498"/>
    </location>
</feature>
<feature type="transmembrane region" description="Helical" evidence="1">
    <location>
        <begin position="344"/>
        <end position="366"/>
    </location>
</feature>
<name>A0AA45C4K4_9BACT</name>
<protein>
    <submittedName>
        <fullName evidence="2">AGZA family xanthine/uracil permease-like MFS transporter</fullName>
    </submittedName>
</protein>
<dbReference type="AlphaFoldDB" id="A0AA45C4K4"/>
<feature type="transmembrane region" description="Helical" evidence="1">
    <location>
        <begin position="20"/>
        <end position="39"/>
    </location>
</feature>
<dbReference type="Proteomes" id="UP000245921">
    <property type="component" value="Unassembled WGS sequence"/>
</dbReference>
<feature type="transmembrane region" description="Helical" evidence="1">
    <location>
        <begin position="45"/>
        <end position="66"/>
    </location>
</feature>
<gene>
    <name evidence="2" type="ORF">C7380_13114</name>
</gene>
<evidence type="ECO:0000313" key="3">
    <source>
        <dbReference type="Proteomes" id="UP000245921"/>
    </source>
</evidence>
<dbReference type="RefSeq" id="WP_109606609.1">
    <property type="nucleotide sequence ID" value="NZ_QGGI01000031.1"/>
</dbReference>
<evidence type="ECO:0000256" key="1">
    <source>
        <dbReference type="SAM" id="Phobius"/>
    </source>
</evidence>
<dbReference type="PANTHER" id="PTHR31610:SF0">
    <property type="entry name" value="SLC26A_SULP TRANSPORTER DOMAIN-CONTAINING PROTEIN"/>
    <property type="match status" value="1"/>
</dbReference>
<evidence type="ECO:0000313" key="2">
    <source>
        <dbReference type="EMBL" id="PWJ86122.1"/>
    </source>
</evidence>
<comment type="caution">
    <text evidence="2">The sequence shown here is derived from an EMBL/GenBank/DDBJ whole genome shotgun (WGS) entry which is preliminary data.</text>
</comment>
<feature type="transmembrane region" description="Helical" evidence="1">
    <location>
        <begin position="424"/>
        <end position="444"/>
    </location>
</feature>
<organism evidence="2 3">
    <name type="scientific">Oceanotoga teriensis</name>
    <dbReference type="NCBI Taxonomy" id="515440"/>
    <lineage>
        <taxon>Bacteria</taxon>
        <taxon>Thermotogati</taxon>
        <taxon>Thermotogota</taxon>
        <taxon>Thermotogae</taxon>
        <taxon>Petrotogales</taxon>
        <taxon>Petrotogaceae</taxon>
        <taxon>Oceanotoga</taxon>
    </lineage>
</organism>
<keyword evidence="1" id="KW-1133">Transmembrane helix</keyword>
<keyword evidence="1" id="KW-0472">Membrane</keyword>
<feature type="transmembrane region" description="Helical" evidence="1">
    <location>
        <begin position="198"/>
        <end position="214"/>
    </location>
</feature>
<feature type="transmembrane region" description="Helical" evidence="1">
    <location>
        <begin position="288"/>
        <end position="307"/>
    </location>
</feature>
<dbReference type="EMBL" id="QGGI01000031">
    <property type="protein sequence ID" value="PWJ86122.1"/>
    <property type="molecule type" value="Genomic_DNA"/>
</dbReference>
<sequence>MNFKYKWWGKGDLDASFGLFFDGFSKIFTAVGIMLFVFGMPVSLVIGKMLPAIGLISFLGNFWYFYEAKELAKKEKRHDVTSQPFGIGGPITLSWIFLIMGPVYWKTGDSNLAFQVGLAAGFIGGLIEILGAFIGNFLIDFIPKSALLGNLASGAFVWLSISGILVVFNKPEIAVLPLLIVIMSYLGNFNLKIKIPAGILAIILGTFISWANGYMNFDKLITSFNYIGFYTPNFFIKDIFIGLKEINSYLPVIIPLQIANFLTTLQGVESAKLAGDSYPQKRSMLMDGLFTLIGSLIGNPFPTTVYYGHPGWKSIDARAGYSLVVGITYLLIGFTGISGVMMNIIPYEVVMILLIFVGLTVTVDTFEKIDKKYFSVILISLLPIVAELIKTLVNSAINSTGIDINSIPVENFQNFNLPMNGLNILGSGAFLSSLLIACWLACLIDKDHKKAFLFGLILSFCSCIGLIHNDKIAFLPKQGLYISISYLIISLFSFKIIISKFKCPLKKEKEEKTNA</sequence>
<feature type="transmembrane region" description="Helical" evidence="1">
    <location>
        <begin position="319"/>
        <end position="338"/>
    </location>
</feature>